<reference evidence="3 4" key="1">
    <citation type="submission" date="2015-07" db="EMBL/GenBank/DDBJ databases">
        <title>Genome analysis of myxobacterium Chondromyces crocatus Cm c5 reveals a high potential for natural compound synthesis and the genetic basis for the loss of fruiting body formation.</title>
        <authorList>
            <person name="Zaburannyi N."/>
            <person name="Bunk B."/>
            <person name="Maier J."/>
            <person name="Overmann J."/>
            <person name="Mueller R."/>
        </authorList>
    </citation>
    <scope>NUCLEOTIDE SEQUENCE [LARGE SCALE GENOMIC DNA]</scope>
    <source>
        <strain evidence="3 4">Cm c5</strain>
    </source>
</reference>
<feature type="compositionally biased region" description="Pro residues" evidence="2">
    <location>
        <begin position="615"/>
        <end position="626"/>
    </location>
</feature>
<feature type="compositionally biased region" description="Basic and acidic residues" evidence="2">
    <location>
        <begin position="632"/>
        <end position="652"/>
    </location>
</feature>
<dbReference type="EMBL" id="CP012159">
    <property type="protein sequence ID" value="AKT38344.1"/>
    <property type="molecule type" value="Genomic_DNA"/>
</dbReference>
<keyword evidence="1" id="KW-0802">TPR repeat</keyword>
<name>A0A0K1EBW3_CHOCO</name>
<evidence type="ECO:0000313" key="3">
    <source>
        <dbReference type="EMBL" id="AKT38344.1"/>
    </source>
</evidence>
<dbReference type="Gene3D" id="1.25.40.10">
    <property type="entry name" value="Tetratricopeptide repeat domain"/>
    <property type="match status" value="1"/>
</dbReference>
<dbReference type="SUPFAM" id="SSF48452">
    <property type="entry name" value="TPR-like"/>
    <property type="match status" value="1"/>
</dbReference>
<dbReference type="InterPro" id="IPR019734">
    <property type="entry name" value="TPR_rpt"/>
</dbReference>
<dbReference type="InterPro" id="IPR011990">
    <property type="entry name" value="TPR-like_helical_dom_sf"/>
</dbReference>
<feature type="region of interest" description="Disordered" evidence="2">
    <location>
        <begin position="613"/>
        <end position="799"/>
    </location>
</feature>
<organism evidence="3 4">
    <name type="scientific">Chondromyces crocatus</name>
    <dbReference type="NCBI Taxonomy" id="52"/>
    <lineage>
        <taxon>Bacteria</taxon>
        <taxon>Pseudomonadati</taxon>
        <taxon>Myxococcota</taxon>
        <taxon>Polyangia</taxon>
        <taxon>Polyangiales</taxon>
        <taxon>Polyangiaceae</taxon>
        <taxon>Chondromyces</taxon>
    </lineage>
</organism>
<dbReference type="STRING" id="52.CMC5_024900"/>
<feature type="compositionally biased region" description="Acidic residues" evidence="2">
    <location>
        <begin position="739"/>
        <end position="755"/>
    </location>
</feature>
<accession>A0A0K1EBW3</accession>
<feature type="repeat" description="TPR" evidence="1">
    <location>
        <begin position="410"/>
        <end position="443"/>
    </location>
</feature>
<dbReference type="Pfam" id="PF14559">
    <property type="entry name" value="TPR_19"/>
    <property type="match status" value="1"/>
</dbReference>
<protein>
    <submittedName>
        <fullName evidence="3">Uncharacterized protein</fullName>
    </submittedName>
</protein>
<gene>
    <name evidence="3" type="ORF">CMC5_024900</name>
</gene>
<dbReference type="AlphaFoldDB" id="A0A0K1EBW3"/>
<dbReference type="KEGG" id="ccro:CMC5_024900"/>
<evidence type="ECO:0000256" key="2">
    <source>
        <dbReference type="SAM" id="MobiDB-lite"/>
    </source>
</evidence>
<dbReference type="SMART" id="SM00028">
    <property type="entry name" value="TPR"/>
    <property type="match status" value="3"/>
</dbReference>
<dbReference type="PROSITE" id="PS50005">
    <property type="entry name" value="TPR"/>
    <property type="match status" value="1"/>
</dbReference>
<evidence type="ECO:0000313" key="4">
    <source>
        <dbReference type="Proteomes" id="UP000067626"/>
    </source>
</evidence>
<sequence length="888" mass="94569">MRLALNRGALALELAEPFQLGPFSLTELVVRIPGLRFPLDLSGGVARFRHRRGALERLVLEVRTTELGTWLTPRLRGLLGAGPTELEVAPLRGSAPAPRLALPGQAPRLASSPGVLLALRVGEAALAFDVVIAPGERDLRLIPERARGVGLGAPPHALALQALMAGSGPGAQLLGGAVVVADAVARVVREAMPAAGARAPAVDAVRWTELTASAGTLRFEAVAEAPPPALDDRTLSALEAAEIAADGDRAAAEGDLDAARQAYLSALERAPRHRELATRVAWIDCVVGERAEAALATLVEAMPAVDAGVLGAELLEAVGDRDAAFTALERAAHGEPYGPLSALGWLRAARLSETPAMRLQALDEGVARAPLLAELRWARLEARLDVADARGAMADAEHLEAATRGAQARHAVWRRAAEAYLARGHAADARRLFERALRYAPDSPEAALGLGRSLRAAGEGRRALDLLARARALAERRGQTVGALELELARGLAELANDRPAAIARVHGIPPGTPEALEARLLEGRWRAELGDPEGASLCLSRLRAAVEMGSAELVAGPEASRVASLLAEAAEIEERERGDLLAAQLHLGLAMRLSPRHPGIGAAFRRVTAELKRPAPPPRPAPLPAAPSSASHRDPYAGARDDEFQAADHHPQPAAPAPRTAGHEREGATHRRHARGHERHAVELTPEALRAPRLPAWEDTSAEEPTYDHEGLEHEAHDPSAPYGYEQIAGGVSHDSSPGDEDDSSPDDEDELPSSEEASTPHHDARPRPPPQGAPQAWWTQPEDEVGSPAGEPNPEDEQLVERLTERLRADPHDQQITLDLAAALARLGRDLDLLALLSARIEEGDDAVRDQLTPLRREVLQRLSLQARAAGRTSEAELYEMMLEMP</sequence>
<feature type="compositionally biased region" description="Basic and acidic residues" evidence="2">
    <location>
        <begin position="707"/>
        <end position="719"/>
    </location>
</feature>
<proteinExistence type="predicted"/>
<dbReference type="Proteomes" id="UP000067626">
    <property type="component" value="Chromosome"/>
</dbReference>
<evidence type="ECO:0000256" key="1">
    <source>
        <dbReference type="PROSITE-ProRule" id="PRU00339"/>
    </source>
</evidence>
<keyword evidence="4" id="KW-1185">Reference proteome</keyword>